<gene>
    <name evidence="5" type="primary">LOC113467859</name>
</gene>
<name>A0A3Q0IZI7_DIACI</name>
<evidence type="ECO:0000259" key="3">
    <source>
        <dbReference type="Pfam" id="PF13359"/>
    </source>
</evidence>
<comment type="cofactor">
    <cofactor evidence="1">
        <name>a divalent metal cation</name>
        <dbReference type="ChEBI" id="CHEBI:60240"/>
    </cofactor>
</comment>
<dbReference type="Pfam" id="PF13359">
    <property type="entry name" value="DDE_Tnp_4"/>
    <property type="match status" value="1"/>
</dbReference>
<dbReference type="AlphaFoldDB" id="A0A3Q0IZI7"/>
<dbReference type="PaxDb" id="121845-A0A3Q0IZI7"/>
<evidence type="ECO:0000313" key="4">
    <source>
        <dbReference type="Proteomes" id="UP000079169"/>
    </source>
</evidence>
<reference evidence="5" key="1">
    <citation type="submission" date="2025-08" db="UniProtKB">
        <authorList>
            <consortium name="RefSeq"/>
        </authorList>
    </citation>
    <scope>IDENTIFICATION</scope>
</reference>
<keyword evidence="4" id="KW-1185">Reference proteome</keyword>
<sequence>MRQIKAKFQRIAGFPGVIGCIDCTHVAIKNPNRINGERYRNRKGWMSLNIQVVSGPDYEIQDIVMRWPGSAHDSRIFDASRLKLRCDRGELEGILLGNVKGVFFQD</sequence>
<dbReference type="InterPro" id="IPR027806">
    <property type="entry name" value="HARBI1_dom"/>
</dbReference>
<dbReference type="KEGG" id="dci:113467859"/>
<dbReference type="RefSeq" id="XP_026680113.1">
    <property type="nucleotide sequence ID" value="XM_026824312.1"/>
</dbReference>
<protein>
    <submittedName>
        <fullName evidence="5">Nuclease HARBI1</fullName>
    </submittedName>
</protein>
<accession>A0A3Q0IZI7</accession>
<proteinExistence type="predicted"/>
<feature type="domain" description="DDE Tnp4" evidence="3">
    <location>
        <begin position="21"/>
        <end position="87"/>
    </location>
</feature>
<organism evidence="4 5">
    <name type="scientific">Diaphorina citri</name>
    <name type="common">Asian citrus psyllid</name>
    <dbReference type="NCBI Taxonomy" id="121845"/>
    <lineage>
        <taxon>Eukaryota</taxon>
        <taxon>Metazoa</taxon>
        <taxon>Ecdysozoa</taxon>
        <taxon>Arthropoda</taxon>
        <taxon>Hexapoda</taxon>
        <taxon>Insecta</taxon>
        <taxon>Pterygota</taxon>
        <taxon>Neoptera</taxon>
        <taxon>Paraneoptera</taxon>
        <taxon>Hemiptera</taxon>
        <taxon>Sternorrhyncha</taxon>
        <taxon>Psylloidea</taxon>
        <taxon>Psyllidae</taxon>
        <taxon>Diaphorininae</taxon>
        <taxon>Diaphorina</taxon>
    </lineage>
</organism>
<evidence type="ECO:0000256" key="1">
    <source>
        <dbReference type="ARBA" id="ARBA00001968"/>
    </source>
</evidence>
<dbReference type="Proteomes" id="UP000079169">
    <property type="component" value="Unplaced"/>
</dbReference>
<keyword evidence="2" id="KW-0479">Metal-binding</keyword>
<evidence type="ECO:0000313" key="5">
    <source>
        <dbReference type="RefSeq" id="XP_026680113.1"/>
    </source>
</evidence>
<dbReference type="GeneID" id="113467859"/>
<dbReference type="GO" id="GO:0046872">
    <property type="term" value="F:metal ion binding"/>
    <property type="evidence" value="ECO:0007669"/>
    <property type="project" value="UniProtKB-KW"/>
</dbReference>
<evidence type="ECO:0000256" key="2">
    <source>
        <dbReference type="ARBA" id="ARBA00022723"/>
    </source>
</evidence>